<feature type="compositionally biased region" description="Acidic residues" evidence="10">
    <location>
        <begin position="96"/>
        <end position="114"/>
    </location>
</feature>
<evidence type="ECO:0000256" key="9">
    <source>
        <dbReference type="ARBA" id="ARBA00031846"/>
    </source>
</evidence>
<dbReference type="InterPro" id="IPR027417">
    <property type="entry name" value="P-loop_NTPase"/>
</dbReference>
<dbReference type="OrthoDB" id="10264378at2759"/>
<evidence type="ECO:0000256" key="1">
    <source>
        <dbReference type="ARBA" id="ARBA00002883"/>
    </source>
</evidence>
<evidence type="ECO:0000313" key="13">
    <source>
        <dbReference type="EMBL" id="EPB85485.1"/>
    </source>
</evidence>
<dbReference type="FunFam" id="3.40.50.300:FF:002356">
    <property type="entry name" value="U3 small nucleolar RNA-associated protein 25"/>
    <property type="match status" value="1"/>
</dbReference>
<keyword evidence="7" id="KW-0698">rRNA processing</keyword>
<feature type="compositionally biased region" description="Polar residues" evidence="10">
    <location>
        <begin position="20"/>
        <end position="30"/>
    </location>
</feature>
<evidence type="ECO:0000256" key="2">
    <source>
        <dbReference type="ARBA" id="ARBA00004604"/>
    </source>
</evidence>
<evidence type="ECO:0000259" key="11">
    <source>
        <dbReference type="Pfam" id="PF06862"/>
    </source>
</evidence>
<dbReference type="OMA" id="GIMIFIP"/>
<feature type="compositionally biased region" description="Basic and acidic residues" evidence="10">
    <location>
        <begin position="134"/>
        <end position="147"/>
    </location>
</feature>
<keyword evidence="8" id="KW-0539">Nucleus</keyword>
<comment type="function">
    <text evidence="1">DEAD-box RNA helicase-like protein required for pre-18S rRNA processing, specifically at sites A0, A1, and A2.</text>
</comment>
<dbReference type="Pfam" id="PF22916">
    <property type="entry name" value="UTP25_NTPase-like"/>
    <property type="match status" value="1"/>
</dbReference>
<dbReference type="InterPro" id="IPR053940">
    <property type="entry name" value="UTP25_NTPase-like"/>
</dbReference>
<keyword evidence="14" id="KW-1185">Reference proteome</keyword>
<dbReference type="PANTHER" id="PTHR12933:SF0">
    <property type="entry name" value="U3 SMALL NUCLEOLAR RNA-ASSOCIATED PROTEIN 25 HOMOLOG"/>
    <property type="match status" value="1"/>
</dbReference>
<evidence type="ECO:0000256" key="4">
    <source>
        <dbReference type="ARBA" id="ARBA00011192"/>
    </source>
</evidence>
<proteinExistence type="inferred from homology"/>
<evidence type="ECO:0000259" key="12">
    <source>
        <dbReference type="Pfam" id="PF22916"/>
    </source>
</evidence>
<comment type="subcellular location">
    <subcellularLocation>
        <location evidence="2">Nucleus</location>
        <location evidence="2">Nucleolus</location>
    </subcellularLocation>
</comment>
<dbReference type="GO" id="GO:0000462">
    <property type="term" value="P:maturation of SSU-rRNA from tricistronic rRNA transcript (SSU-rRNA, 5.8S rRNA, LSU-rRNA)"/>
    <property type="evidence" value="ECO:0007669"/>
    <property type="project" value="TreeGrafter"/>
</dbReference>
<feature type="compositionally biased region" description="Acidic residues" evidence="10">
    <location>
        <begin position="148"/>
        <end position="229"/>
    </location>
</feature>
<sequence length="812" mass="94145">MAKERSAISKSMSKKRVSGTHVSGLSSSKTASKRKEAPVKYGKLSRKQKQDLEDYGELVPKDFEEDEADSTKRRRVVSEADLDREMDEERRRAEGQYEDSDEHDDSDSDDEEEEDWKKPSAYSLLMGSLKKNSKQKDFYKKIQREQEGIEDVIESADEELVDEEEVDEEEVDEEEMDDVSGDEEEQDDDLDEDEEQDDDLDEGDEQDVEGDEPVDGDAADPLEEDEEEEIVYVGSDVEEDDASGIFRIDDLFESRFADQQPTSFDEKISVIEQKKWVSQAFEDEVLKDVTALTTFADNTVKEMPKIESLDQVQVKQRIAKCWPKANKQVIKKTITFTPLQDHLFHQMNNYRDMVFCNRSLSNAKEIRNAYALHALNHITKTRDRVLKNNAKLSKAQKEGTDAGEMRDQGFTRPKVLIILPFRNTVVDLVDTFIKLSGTEQHENKNRFLEQFNLREEEAVDTSKPADYLQNFQGNIDDHFRLGIKFAKKSMKIYSDFYNADVIIASPLGLRTLIGSEGDKKRDFDFLSSIELVILDQTNHFLMQNWEHIDHIFQHLNLIPTDGHGCDISRIKSWYLDGKAKYLRQTLVFADFLTPEFNALFNKHMKNVAGKLKIKRTYEEGSILDVIPQVQQSFTRIDAPSLKAINDVRYKYFIEKTLPTLRKSAIMQSHTLIFIPSYFDFVRVRNYFEDNKYSYEPCSEYASGPAITRSRAQFFHGRSNFMLYTERLHFFRRYNIRGTFHVVFYGLPEDPLYYTEIVNFLGLKFDEASAAEEATFSCTALFSKYDFLKLERVVGTERAKKMCTAQKNVFMFA</sequence>
<comment type="subunit">
    <text evidence="4">Component of the ribosomal small subunit (SSU) processome composed of at least 40 protein subunits and snoRNA U3.</text>
</comment>
<dbReference type="Gene3D" id="3.40.50.300">
    <property type="entry name" value="P-loop containing nucleotide triphosphate hydrolases"/>
    <property type="match status" value="1"/>
</dbReference>
<name>S2K048_MUCC1</name>
<dbReference type="AlphaFoldDB" id="S2K048"/>
<evidence type="ECO:0000256" key="7">
    <source>
        <dbReference type="ARBA" id="ARBA00022552"/>
    </source>
</evidence>
<dbReference type="EMBL" id="KE124011">
    <property type="protein sequence ID" value="EPB85485.1"/>
    <property type="molecule type" value="Genomic_DNA"/>
</dbReference>
<comment type="similarity">
    <text evidence="3">Belongs to the UTP25 family.</text>
</comment>
<dbReference type="Proteomes" id="UP000014254">
    <property type="component" value="Unassembled WGS sequence"/>
</dbReference>
<dbReference type="GO" id="GO:0019843">
    <property type="term" value="F:rRNA binding"/>
    <property type="evidence" value="ECO:0007669"/>
    <property type="project" value="TreeGrafter"/>
</dbReference>
<dbReference type="GO" id="GO:0034511">
    <property type="term" value="F:U3 snoRNA binding"/>
    <property type="evidence" value="ECO:0007669"/>
    <property type="project" value="InterPro"/>
</dbReference>
<dbReference type="GO" id="GO:0032040">
    <property type="term" value="C:small-subunit processome"/>
    <property type="evidence" value="ECO:0007669"/>
    <property type="project" value="TreeGrafter"/>
</dbReference>
<feature type="domain" description="UTP25 NTP hydrolase-like" evidence="12">
    <location>
        <begin position="350"/>
        <end position="610"/>
    </location>
</feature>
<dbReference type="InterPro" id="IPR053939">
    <property type="entry name" value="UTP25_C"/>
</dbReference>
<evidence type="ECO:0000313" key="14">
    <source>
        <dbReference type="Proteomes" id="UP000014254"/>
    </source>
</evidence>
<dbReference type="eggNOG" id="KOG2340">
    <property type="taxonomic scope" value="Eukaryota"/>
</dbReference>
<organism evidence="13 14">
    <name type="scientific">Mucor circinelloides f. circinelloides (strain 1006PhL)</name>
    <name type="common">Mucormycosis agent</name>
    <name type="synonym">Calyptromyces circinelloides</name>
    <dbReference type="NCBI Taxonomy" id="1220926"/>
    <lineage>
        <taxon>Eukaryota</taxon>
        <taxon>Fungi</taxon>
        <taxon>Fungi incertae sedis</taxon>
        <taxon>Mucoromycota</taxon>
        <taxon>Mucoromycotina</taxon>
        <taxon>Mucoromycetes</taxon>
        <taxon>Mucorales</taxon>
        <taxon>Mucorineae</taxon>
        <taxon>Mucoraceae</taxon>
        <taxon>Mucor</taxon>
    </lineage>
</organism>
<accession>S2K048</accession>
<dbReference type="InParanoid" id="S2K048"/>
<evidence type="ECO:0000256" key="10">
    <source>
        <dbReference type="SAM" id="MobiDB-lite"/>
    </source>
</evidence>
<evidence type="ECO:0000256" key="5">
    <source>
        <dbReference type="ARBA" id="ARBA00015422"/>
    </source>
</evidence>
<dbReference type="VEuPathDB" id="FungiDB:HMPREF1544_07758"/>
<feature type="domain" description="UTP25 C-terminal" evidence="11">
    <location>
        <begin position="622"/>
        <end position="811"/>
    </location>
</feature>
<dbReference type="PANTHER" id="PTHR12933">
    <property type="entry name" value="ORF PROTEIN-RELATED"/>
    <property type="match status" value="1"/>
</dbReference>
<feature type="compositionally biased region" description="Basic and acidic residues" evidence="10">
    <location>
        <begin position="76"/>
        <end position="95"/>
    </location>
</feature>
<evidence type="ECO:0000256" key="6">
    <source>
        <dbReference type="ARBA" id="ARBA00022517"/>
    </source>
</evidence>
<dbReference type="STRING" id="1220926.S2K048"/>
<dbReference type="InterPro" id="IPR010678">
    <property type="entry name" value="UTP25"/>
</dbReference>
<evidence type="ECO:0000256" key="8">
    <source>
        <dbReference type="ARBA" id="ARBA00023242"/>
    </source>
</evidence>
<keyword evidence="6" id="KW-0690">Ribosome biogenesis</keyword>
<gene>
    <name evidence="13" type="ORF">HMPREF1544_07758</name>
</gene>
<protein>
    <recommendedName>
        <fullName evidence="5">U3 small nucleolar RNA-associated protein 25</fullName>
    </recommendedName>
    <alternativeName>
        <fullName evidence="9">U three protein 25</fullName>
    </alternativeName>
</protein>
<dbReference type="FunCoup" id="S2K048">
    <property type="interactions" value="918"/>
</dbReference>
<dbReference type="Pfam" id="PF06862">
    <property type="entry name" value="Utp25_C"/>
    <property type="match status" value="1"/>
</dbReference>
<feature type="region of interest" description="Disordered" evidence="10">
    <location>
        <begin position="1"/>
        <end position="229"/>
    </location>
</feature>
<evidence type="ECO:0000256" key="3">
    <source>
        <dbReference type="ARBA" id="ARBA00009223"/>
    </source>
</evidence>
<reference evidence="14" key="1">
    <citation type="submission" date="2013-05" db="EMBL/GenBank/DDBJ databases">
        <title>The Genome sequence of Mucor circinelloides f. circinelloides 1006PhL.</title>
        <authorList>
            <consortium name="The Broad Institute Genomics Platform"/>
            <person name="Cuomo C."/>
            <person name="Earl A."/>
            <person name="Findley K."/>
            <person name="Lee S.C."/>
            <person name="Walker B."/>
            <person name="Young S."/>
            <person name="Zeng Q."/>
            <person name="Gargeya S."/>
            <person name="Fitzgerald M."/>
            <person name="Haas B."/>
            <person name="Abouelleil A."/>
            <person name="Allen A.W."/>
            <person name="Alvarado L."/>
            <person name="Arachchi H.M."/>
            <person name="Berlin A.M."/>
            <person name="Chapman S.B."/>
            <person name="Gainer-Dewar J."/>
            <person name="Goldberg J."/>
            <person name="Griggs A."/>
            <person name="Gujja S."/>
            <person name="Hansen M."/>
            <person name="Howarth C."/>
            <person name="Imamovic A."/>
            <person name="Ireland A."/>
            <person name="Larimer J."/>
            <person name="McCowan C."/>
            <person name="Murphy C."/>
            <person name="Pearson M."/>
            <person name="Poon T.W."/>
            <person name="Priest M."/>
            <person name="Roberts A."/>
            <person name="Saif S."/>
            <person name="Shea T."/>
            <person name="Sisk P."/>
            <person name="Sykes S."/>
            <person name="Wortman J."/>
            <person name="Nusbaum C."/>
            <person name="Birren B."/>
        </authorList>
    </citation>
    <scope>NUCLEOTIDE SEQUENCE [LARGE SCALE GENOMIC DNA]</scope>
    <source>
        <strain evidence="14">1006PhL</strain>
    </source>
</reference>